<dbReference type="Gene3D" id="1.20.58.670">
    <property type="entry name" value="Dsl1p vesicle tethering complex, Tip20p subunit, domain D"/>
    <property type="match status" value="1"/>
</dbReference>
<feature type="domain" description="Exocyst complex subunit EXOC6/Sec15 C-terminal" evidence="7">
    <location>
        <begin position="392"/>
        <end position="737"/>
    </location>
</feature>
<evidence type="ECO:0000256" key="6">
    <source>
        <dbReference type="SAM" id="Coils"/>
    </source>
</evidence>
<reference evidence="9 10" key="1">
    <citation type="journal article" date="2023" name="G3 (Bethesda)">
        <title>A high-quality reference genome for the fission yeast Schizosaccharomyces osmophilus.</title>
        <authorList>
            <person name="Jia G.S."/>
            <person name="Zhang W.C."/>
            <person name="Liang Y."/>
            <person name="Liu X.H."/>
            <person name="Rhind N."/>
            <person name="Pidoux A."/>
            <person name="Brysch-Herzberg M."/>
            <person name="Du L.L."/>
        </authorList>
    </citation>
    <scope>NUCLEOTIDE SEQUENCE [LARGE SCALE GENOMIC DNA]</scope>
    <source>
        <strain evidence="9 10">CBS 15793</strain>
    </source>
</reference>
<feature type="domain" description="Exocyst complex component EXOC6/Sec15 N-terminal" evidence="8">
    <location>
        <begin position="44"/>
        <end position="213"/>
    </location>
</feature>
<dbReference type="GO" id="GO:0006893">
    <property type="term" value="P:Golgi to plasma membrane transport"/>
    <property type="evidence" value="ECO:0007669"/>
    <property type="project" value="TreeGrafter"/>
</dbReference>
<comment type="similarity">
    <text evidence="1 5">Belongs to the SEC15 family.</text>
</comment>
<dbReference type="Pfam" id="PF04091">
    <property type="entry name" value="Sec15_C"/>
    <property type="match status" value="1"/>
</dbReference>
<dbReference type="InterPro" id="IPR007225">
    <property type="entry name" value="EXOC6/Sec15"/>
</dbReference>
<evidence type="ECO:0000256" key="4">
    <source>
        <dbReference type="ARBA" id="ARBA00023054"/>
    </source>
</evidence>
<dbReference type="PANTHER" id="PTHR12702:SF0">
    <property type="entry name" value="EXOCYST COMPLEX COMPONENT 6"/>
    <property type="match status" value="1"/>
</dbReference>
<dbReference type="KEGG" id="som:SOMG_04300"/>
<comment type="function">
    <text evidence="5">Component of the exocyst complex involved in the docking of exocytic vesicles with fusion sites on the plasma membrane.</text>
</comment>
<dbReference type="GO" id="GO:0016020">
    <property type="term" value="C:membrane"/>
    <property type="evidence" value="ECO:0007669"/>
    <property type="project" value="TreeGrafter"/>
</dbReference>
<dbReference type="GO" id="GO:0006886">
    <property type="term" value="P:intracellular protein transport"/>
    <property type="evidence" value="ECO:0007669"/>
    <property type="project" value="InterPro"/>
</dbReference>
<evidence type="ECO:0000256" key="2">
    <source>
        <dbReference type="ARBA" id="ARBA00022448"/>
    </source>
</evidence>
<dbReference type="AlphaFoldDB" id="A0AAF0B063"/>
<dbReference type="FunFam" id="1.20.58.670:FF:000002">
    <property type="entry name" value="Exocyst complex component"/>
    <property type="match status" value="1"/>
</dbReference>
<keyword evidence="10" id="KW-1185">Reference proteome</keyword>
<organism evidence="9 10">
    <name type="scientific">Schizosaccharomyces osmophilus</name>
    <dbReference type="NCBI Taxonomy" id="2545709"/>
    <lineage>
        <taxon>Eukaryota</taxon>
        <taxon>Fungi</taxon>
        <taxon>Dikarya</taxon>
        <taxon>Ascomycota</taxon>
        <taxon>Taphrinomycotina</taxon>
        <taxon>Schizosaccharomycetes</taxon>
        <taxon>Schizosaccharomycetales</taxon>
        <taxon>Schizosaccharomycetaceae</taxon>
        <taxon>Schizosaccharomyces</taxon>
    </lineage>
</organism>
<sequence>MDFDCLEFVNKIATIESNGDTLDHLPRLITLACQKNQEQQVYQRLNELGNKNAIRVEQLCAENNQDFSKSVYQLSVVRNELHSLRSHIADLNTDIQASGKDLKNMKQQLNSLKDSERRLFLYQDLTQSCLQIFYKLKDAQELLSKKQYLSSLRICSEVQKIYLKRIEGLTIHTLVQQMISKMQNSVCSSALEDLHEWLFALRKKLPLVGEICFKEIDEARRRWAKNYREDLINLTTRTPFSLDLAILEYVDFDPLDNDLVKVDFNSLYVCVQVHSYLGILSSFQASFEKDRKRQQEFLAPKSLESINLEVIGEWLKSVAGYMIVEYYILQEIPNFRSYEEVQNIWAIICDKLIESILRVAFSEQSTTAIIKMKNNIVLLMHTMERFGFATQSLHSLSVELIDAFGGALMFKHLASFEEAFETDLYAPMVINNEKEYDELIAPYWTLPPAPLPRMVEFSKMCSLCCITLSKFTRHFFMFSNDSITLALDVQEKIPRFYRRFILHSLLEKLKHLYPKLNLSQMAQLVKNFYAFEEPLLQMEKTLIISKSTSHAGNENVNVNIKSSDILEGLANARKSALHEIFVKINHKIDDFIGLAEYDWSTTVARTAPSGFLQEMVPYLQTIYLDSLAGLPNHDKSYVYLETLDHLCTAMIDLLSNPAIRRVSSAAAEGFKVDVEYLESFASQVPDQSIVNADSFIELRQCANLLLGDNIEDYMDTDKFNRDFNRLHPSTSVKLLERLISGYSANPLSNDRPKRRAIENLLTVFRRKTN</sequence>
<evidence type="ECO:0000256" key="3">
    <source>
        <dbReference type="ARBA" id="ARBA00022483"/>
    </source>
</evidence>
<evidence type="ECO:0000259" key="7">
    <source>
        <dbReference type="Pfam" id="PF04091"/>
    </source>
</evidence>
<keyword evidence="3 5" id="KW-0268">Exocytosis</keyword>
<dbReference type="PIRSF" id="PIRSF025007">
    <property type="entry name" value="Sec15"/>
    <property type="match status" value="1"/>
</dbReference>
<dbReference type="Gene3D" id="1.10.357.30">
    <property type="entry name" value="Exocyst complex subunit Sec15 C-terminal domain, N-terminal subdomain"/>
    <property type="match status" value="1"/>
</dbReference>
<dbReference type="EMBL" id="CP115613">
    <property type="protein sequence ID" value="WBW75619.1"/>
    <property type="molecule type" value="Genomic_DNA"/>
</dbReference>
<evidence type="ECO:0000313" key="10">
    <source>
        <dbReference type="Proteomes" id="UP001212411"/>
    </source>
</evidence>
<evidence type="ECO:0000256" key="1">
    <source>
        <dbReference type="ARBA" id="ARBA00007944"/>
    </source>
</evidence>
<keyword evidence="2 5" id="KW-0813">Transport</keyword>
<name>A0AAF0B063_9SCHI</name>
<dbReference type="GO" id="GO:0000145">
    <property type="term" value="C:exocyst"/>
    <property type="evidence" value="ECO:0007669"/>
    <property type="project" value="UniProtKB-UniRule"/>
</dbReference>
<evidence type="ECO:0000313" key="9">
    <source>
        <dbReference type="EMBL" id="WBW75619.1"/>
    </source>
</evidence>
<evidence type="ECO:0000256" key="5">
    <source>
        <dbReference type="PIRNR" id="PIRNR025007"/>
    </source>
</evidence>
<dbReference type="GeneID" id="80877776"/>
<accession>A0AAF0B063</accession>
<keyword evidence="4 6" id="KW-0175">Coiled coil</keyword>
<gene>
    <name evidence="9" type="primary">sec15</name>
    <name evidence="9" type="ORF">SOMG_04300</name>
</gene>
<dbReference type="RefSeq" id="XP_056039862.1">
    <property type="nucleotide sequence ID" value="XM_056183087.1"/>
</dbReference>
<dbReference type="PANTHER" id="PTHR12702">
    <property type="entry name" value="SEC15"/>
    <property type="match status" value="1"/>
</dbReference>
<dbReference type="InterPro" id="IPR046361">
    <property type="entry name" value="EXOC6/Sec15_C"/>
</dbReference>
<dbReference type="Pfam" id="PF20651">
    <property type="entry name" value="EXOC6_Sec15_N"/>
    <property type="match status" value="1"/>
</dbReference>
<feature type="coiled-coil region" evidence="6">
    <location>
        <begin position="88"/>
        <end position="115"/>
    </location>
</feature>
<evidence type="ECO:0000259" key="8">
    <source>
        <dbReference type="Pfam" id="PF20651"/>
    </source>
</evidence>
<dbReference type="InterPro" id="IPR042044">
    <property type="entry name" value="EXOC6PINT-1/Sec15/Tip20_C_dom2"/>
</dbReference>
<dbReference type="InterPro" id="IPR042045">
    <property type="entry name" value="EXOC6/Sec15_C_dom1"/>
</dbReference>
<dbReference type="GO" id="GO:0090522">
    <property type="term" value="P:vesicle tethering involved in exocytosis"/>
    <property type="evidence" value="ECO:0007669"/>
    <property type="project" value="UniProtKB-UniRule"/>
</dbReference>
<dbReference type="Proteomes" id="UP001212411">
    <property type="component" value="Chromosome 3"/>
</dbReference>
<protein>
    <recommendedName>
        <fullName evidence="5">Exocyst complex component SEC15</fullName>
    </recommendedName>
</protein>
<proteinExistence type="inferred from homology"/>
<dbReference type="InterPro" id="IPR048359">
    <property type="entry name" value="EXOC6_Sec15_N"/>
</dbReference>